<dbReference type="PRINTS" id="PR00131">
    <property type="entry name" value="GLHYDRLASE1"/>
</dbReference>
<dbReference type="SUPFAM" id="SSF51445">
    <property type="entry name" value="(Trans)glycosidases"/>
    <property type="match status" value="1"/>
</dbReference>
<dbReference type="GO" id="GO:0008422">
    <property type="term" value="F:beta-glucosidase activity"/>
    <property type="evidence" value="ECO:0007669"/>
    <property type="project" value="TreeGrafter"/>
</dbReference>
<evidence type="ECO:0000256" key="1">
    <source>
        <dbReference type="ARBA" id="ARBA00010838"/>
    </source>
</evidence>
<dbReference type="PANTHER" id="PTHR10353:SF36">
    <property type="entry name" value="LP05116P"/>
    <property type="match status" value="1"/>
</dbReference>
<keyword evidence="6" id="KW-1185">Reference proteome</keyword>
<accession>A0A2J8AHV1</accession>
<protein>
    <submittedName>
        <fullName evidence="5">Beta-glucosidase A</fullName>
    </submittedName>
</protein>
<dbReference type="PANTHER" id="PTHR10353">
    <property type="entry name" value="GLYCOSYL HYDROLASE"/>
    <property type="match status" value="1"/>
</dbReference>
<dbReference type="Proteomes" id="UP000236333">
    <property type="component" value="Unassembled WGS sequence"/>
</dbReference>
<dbReference type="EMBL" id="PGGS01000015">
    <property type="protein sequence ID" value="PNH12081.1"/>
    <property type="molecule type" value="Genomic_DNA"/>
</dbReference>
<dbReference type="Gene3D" id="3.20.20.80">
    <property type="entry name" value="Glycosidases"/>
    <property type="match status" value="1"/>
</dbReference>
<organism evidence="5 6">
    <name type="scientific">Tetrabaena socialis</name>
    <dbReference type="NCBI Taxonomy" id="47790"/>
    <lineage>
        <taxon>Eukaryota</taxon>
        <taxon>Viridiplantae</taxon>
        <taxon>Chlorophyta</taxon>
        <taxon>core chlorophytes</taxon>
        <taxon>Chlorophyceae</taxon>
        <taxon>CS clade</taxon>
        <taxon>Chlamydomonadales</taxon>
        <taxon>Tetrabaenaceae</taxon>
        <taxon>Tetrabaena</taxon>
    </lineage>
</organism>
<comment type="caution">
    <text evidence="5">The sequence shown here is derived from an EMBL/GenBank/DDBJ whole genome shotgun (WGS) entry which is preliminary data.</text>
</comment>
<proteinExistence type="inferred from homology"/>
<name>A0A2J8AHV1_9CHLO</name>
<dbReference type="Pfam" id="PF00232">
    <property type="entry name" value="Glyco_hydro_1"/>
    <property type="match status" value="1"/>
</dbReference>
<gene>
    <name evidence="5" type="ORF">TSOC_000992</name>
</gene>
<dbReference type="OrthoDB" id="65569at2759"/>
<dbReference type="InterPro" id="IPR001360">
    <property type="entry name" value="Glyco_hydro_1"/>
</dbReference>
<evidence type="ECO:0000256" key="4">
    <source>
        <dbReference type="RuleBase" id="RU003690"/>
    </source>
</evidence>
<evidence type="ECO:0000313" key="6">
    <source>
        <dbReference type="Proteomes" id="UP000236333"/>
    </source>
</evidence>
<sequence>MNGHVGDAPAEGEEPIRFLKGAAISVWQNSGDAGSNWTRFAKSRWPFRYFGVSAIRGKYNIDKCSDFWNNYERDIKLAADIGSTTFRFSIEWARIEPEAGVIDMEAVRRYHQMIDCMIANKLEPNATLWHFVHPLWFEDAGGFTREENIPAFVAFSKRCFGWFGSKIRLWATFNEPTCYLFLGWVVGIAPPGRIFDLVGAGRMLSTMLKAHVAAYHAIKAMPGGDKAQVGLVSHHITFEAQGTGILHGVAKLMSDWMTYWWGWDVMEHWMLTGEFIWKLPVLGVWQRWRDPAGRPPCDWWGINYYSRGIFSWYLCPSCRHAEVMTDMYYPIYPEGMYQAIKRCGGGAARGACTRLSRETGIADSRDDRRAVMIDAYFKEVLRAVADGYDVRGFYYWTLIDNLEWATGYTMKFGLYAWEPDGSVDRKLKEGSKTLVRYFRTLPDDLAGVREAARKAQAVLGRDLGVEAELEQEGFVRMGSEGLMAPKGTAGTCKKGVGMMAIG</sequence>
<evidence type="ECO:0000313" key="5">
    <source>
        <dbReference type="EMBL" id="PNH12081.1"/>
    </source>
</evidence>
<dbReference type="GO" id="GO:0005975">
    <property type="term" value="P:carbohydrate metabolic process"/>
    <property type="evidence" value="ECO:0007669"/>
    <property type="project" value="InterPro"/>
</dbReference>
<evidence type="ECO:0000256" key="2">
    <source>
        <dbReference type="ARBA" id="ARBA00022801"/>
    </source>
</evidence>
<dbReference type="AlphaFoldDB" id="A0A2J8AHV1"/>
<dbReference type="InterPro" id="IPR017853">
    <property type="entry name" value="GH"/>
</dbReference>
<evidence type="ECO:0000256" key="3">
    <source>
        <dbReference type="ARBA" id="ARBA00023295"/>
    </source>
</evidence>
<keyword evidence="3" id="KW-0326">Glycosidase</keyword>
<keyword evidence="2" id="KW-0378">Hydrolase</keyword>
<comment type="similarity">
    <text evidence="1 4">Belongs to the glycosyl hydrolase 1 family.</text>
</comment>
<reference evidence="5 6" key="1">
    <citation type="journal article" date="2017" name="Mol. Biol. Evol.">
        <title>The 4-celled Tetrabaena socialis nuclear genome reveals the essential components for genetic control of cell number at the origin of multicellularity in the volvocine lineage.</title>
        <authorList>
            <person name="Featherston J."/>
            <person name="Arakaki Y."/>
            <person name="Hanschen E.R."/>
            <person name="Ferris P.J."/>
            <person name="Michod R.E."/>
            <person name="Olson B.J.S.C."/>
            <person name="Nozaki H."/>
            <person name="Durand P.M."/>
        </authorList>
    </citation>
    <scope>NUCLEOTIDE SEQUENCE [LARGE SCALE GENOMIC DNA]</scope>
    <source>
        <strain evidence="5 6">NIES-571</strain>
    </source>
</reference>